<dbReference type="AlphaFoldDB" id="A0A1H3E934"/>
<accession>A0A1H3E934</accession>
<dbReference type="RefSeq" id="WP_091152306.1">
    <property type="nucleotide sequence ID" value="NZ_FNOT01000003.1"/>
</dbReference>
<keyword evidence="3" id="KW-1185">Reference proteome</keyword>
<dbReference type="OrthoDB" id="9814270at2"/>
<dbReference type="SUPFAM" id="SSF81665">
    <property type="entry name" value="Calcium ATPase, transmembrane domain M"/>
    <property type="match status" value="1"/>
</dbReference>
<dbReference type="InterPro" id="IPR023298">
    <property type="entry name" value="ATPase_P-typ_TM_dom_sf"/>
</dbReference>
<evidence type="ECO:0000256" key="1">
    <source>
        <dbReference type="SAM" id="MobiDB-lite"/>
    </source>
</evidence>
<feature type="region of interest" description="Disordered" evidence="1">
    <location>
        <begin position="1"/>
        <end position="31"/>
    </location>
</feature>
<dbReference type="Proteomes" id="UP000198921">
    <property type="component" value="Unassembled WGS sequence"/>
</dbReference>
<name>A0A1H3E934_9ACTN</name>
<reference evidence="3" key="1">
    <citation type="submission" date="2016-10" db="EMBL/GenBank/DDBJ databases">
        <authorList>
            <person name="Varghese N."/>
            <person name="Submissions S."/>
        </authorList>
    </citation>
    <scope>NUCLEOTIDE SEQUENCE [LARGE SCALE GENOMIC DNA]</scope>
    <source>
        <strain evidence="3">DSM 45422</strain>
    </source>
</reference>
<evidence type="ECO:0000313" key="3">
    <source>
        <dbReference type="Proteomes" id="UP000198921"/>
    </source>
</evidence>
<sequence>MAATTGPEGLSAAEVASRRRRGEANAAVSRSSRSYALILRTNVFSLFNLVLDLFAGAGPPRR</sequence>
<dbReference type="EMBL" id="FNOT01000003">
    <property type="protein sequence ID" value="SDX74778.1"/>
    <property type="molecule type" value="Genomic_DNA"/>
</dbReference>
<protein>
    <submittedName>
        <fullName evidence="2">Cation transporter/ATPase, N-terminus</fullName>
    </submittedName>
</protein>
<evidence type="ECO:0000313" key="2">
    <source>
        <dbReference type="EMBL" id="SDX74778.1"/>
    </source>
</evidence>
<proteinExistence type="predicted"/>
<dbReference type="STRING" id="1137993.SAMN05660209_01085"/>
<gene>
    <name evidence="2" type="ORF">SAMN05660209_01085</name>
</gene>
<organism evidence="2 3">
    <name type="scientific">Geodermatophilus africanus</name>
    <dbReference type="NCBI Taxonomy" id="1137993"/>
    <lineage>
        <taxon>Bacteria</taxon>
        <taxon>Bacillati</taxon>
        <taxon>Actinomycetota</taxon>
        <taxon>Actinomycetes</taxon>
        <taxon>Geodermatophilales</taxon>
        <taxon>Geodermatophilaceae</taxon>
        <taxon>Geodermatophilus</taxon>
    </lineage>
</organism>